<keyword evidence="3 12" id="KW-0813">Transport</keyword>
<evidence type="ECO:0000256" key="7">
    <source>
        <dbReference type="ARBA" id="ARBA00022847"/>
    </source>
</evidence>
<comment type="subcellular location">
    <subcellularLocation>
        <location evidence="12">Cell membrane</location>
        <topology evidence="12">Multi-pass membrane protein</topology>
    </subcellularLocation>
    <subcellularLocation>
        <location evidence="1">Membrane</location>
        <topology evidence="1">Multi-pass membrane protein</topology>
    </subcellularLocation>
</comment>
<dbReference type="Pfam" id="PF02705">
    <property type="entry name" value="K_trans"/>
    <property type="match status" value="1"/>
</dbReference>
<evidence type="ECO:0000256" key="11">
    <source>
        <dbReference type="ARBA" id="ARBA00023136"/>
    </source>
</evidence>
<dbReference type="Proteomes" id="UP000604481">
    <property type="component" value="Unassembled WGS sequence"/>
</dbReference>
<keyword evidence="6 12" id="KW-0812">Transmembrane</keyword>
<evidence type="ECO:0000256" key="8">
    <source>
        <dbReference type="ARBA" id="ARBA00022958"/>
    </source>
</evidence>
<sequence length="628" mass="67417">MSSHSAQTGSAALTLAALGVVYGDIGTSPLYTLKECFTGPAALALSPANILGILSLIFWALMLVVSLKYVSIILRADNKGEGGILALLALAQRETAGHPRLARLVVVLGIFGAALFYGDCIITPAISVLSAVEGIGVVSHQFDPLILPLSIGIIIGLFAVQSRGTATVGRIFGPVMLLWFATLAVMGIASILHAPQVLAALNPLHAIRFFANAPGTSFVLLGAVVLCLTGGEALYADMGHFGKTAIRNAWYGLVLPSLVINYFGQGALLLAQPEAIKNPFFLLAPSWGLIPLVLLATLATVIASQAVISGAYSMASQAIQLGFTPRMDIRHTSAAEKGQIYIGQINWALLLAVIVLILAFRSSGALASAYGFAVTCTMVITTMLAFLVLGKHTTPLRRAALFGVLGVLLLVDLAFFAANSLKIHEGGWMPLLVGLALFTLMMTWKRGRTLLMYRLREGEMPLDGFIGTLEHGGLPRVEGTAVFMTTSSDTVPHALLHNLKHNKILHEQVILLTVSTADEPYVPQEQQLVIRQLGESIFQILVCYGFKDSADIPRALAQAGALDARLNCDPMQVSYFLSRETIVPSPYPVMARWRRMLFSLMMRNAARVTSYFAIPPNRVVEMGMQIEL</sequence>
<keyword evidence="8 12" id="KW-0630">Potassium</keyword>
<dbReference type="PANTHER" id="PTHR30540">
    <property type="entry name" value="OSMOTIC STRESS POTASSIUM TRANSPORTER"/>
    <property type="match status" value="1"/>
</dbReference>
<protein>
    <recommendedName>
        <fullName evidence="12">Probable potassium transport system protein Kup</fullName>
    </recommendedName>
</protein>
<evidence type="ECO:0000259" key="13">
    <source>
        <dbReference type="Pfam" id="PF02705"/>
    </source>
</evidence>
<evidence type="ECO:0000256" key="3">
    <source>
        <dbReference type="ARBA" id="ARBA00022448"/>
    </source>
</evidence>
<feature type="domain" description="K+ potassium transporter integral membrane" evidence="13">
    <location>
        <begin position="13"/>
        <end position="466"/>
    </location>
</feature>
<dbReference type="InterPro" id="IPR003855">
    <property type="entry name" value="K+_transporter"/>
</dbReference>
<accession>A0A8J7FZK2</accession>
<dbReference type="InterPro" id="IPR053952">
    <property type="entry name" value="K_trans_C"/>
</dbReference>
<keyword evidence="7 12" id="KW-0769">Symport</keyword>
<reference evidence="15 16" key="1">
    <citation type="submission" date="2020-10" db="EMBL/GenBank/DDBJ databases">
        <title>The genome sequence of Chitinilyticum litopenaei 4Y14.</title>
        <authorList>
            <person name="Liu Y."/>
        </authorList>
    </citation>
    <scope>NUCLEOTIDE SEQUENCE [LARGE SCALE GENOMIC DNA]</scope>
    <source>
        <strain evidence="15 16">4Y14</strain>
    </source>
</reference>
<feature type="transmembrane region" description="Helical" evidence="12">
    <location>
        <begin position="340"/>
        <end position="360"/>
    </location>
</feature>
<keyword evidence="11 12" id="KW-0472">Membrane</keyword>
<feature type="transmembrane region" description="Helical" evidence="12">
    <location>
        <begin position="206"/>
        <end position="228"/>
    </location>
</feature>
<feature type="transmembrane region" description="Helical" evidence="12">
    <location>
        <begin position="427"/>
        <end position="444"/>
    </location>
</feature>
<dbReference type="EMBL" id="JADFUA010000003">
    <property type="protein sequence ID" value="MBE9609230.1"/>
    <property type="molecule type" value="Genomic_DNA"/>
</dbReference>
<evidence type="ECO:0000256" key="5">
    <source>
        <dbReference type="ARBA" id="ARBA00022538"/>
    </source>
</evidence>
<feature type="transmembrane region" description="Helical" evidence="12">
    <location>
        <begin position="249"/>
        <end position="270"/>
    </location>
</feature>
<comment type="caution">
    <text evidence="15">The sequence shown here is derived from an EMBL/GenBank/DDBJ whole genome shotgun (WGS) entry which is preliminary data.</text>
</comment>
<dbReference type="GO" id="GO:0015079">
    <property type="term" value="F:potassium ion transmembrane transporter activity"/>
    <property type="evidence" value="ECO:0007669"/>
    <property type="project" value="UniProtKB-UniRule"/>
</dbReference>
<evidence type="ECO:0000256" key="12">
    <source>
        <dbReference type="HAMAP-Rule" id="MF_01522"/>
    </source>
</evidence>
<organism evidence="15 16">
    <name type="scientific">Chitinilyticum piscinae</name>
    <dbReference type="NCBI Taxonomy" id="2866724"/>
    <lineage>
        <taxon>Bacteria</taxon>
        <taxon>Pseudomonadati</taxon>
        <taxon>Pseudomonadota</taxon>
        <taxon>Betaproteobacteria</taxon>
        <taxon>Neisseriales</taxon>
        <taxon>Chitinibacteraceae</taxon>
        <taxon>Chitinilyticum</taxon>
    </lineage>
</organism>
<feature type="transmembrane region" description="Helical" evidence="12">
    <location>
        <begin position="47"/>
        <end position="70"/>
    </location>
</feature>
<keyword evidence="5 12" id="KW-0633">Potassium transport</keyword>
<dbReference type="GO" id="GO:0005886">
    <property type="term" value="C:plasma membrane"/>
    <property type="evidence" value="ECO:0007669"/>
    <property type="project" value="UniProtKB-SubCell"/>
</dbReference>
<dbReference type="GO" id="GO:0015293">
    <property type="term" value="F:symporter activity"/>
    <property type="evidence" value="ECO:0007669"/>
    <property type="project" value="UniProtKB-UniRule"/>
</dbReference>
<evidence type="ECO:0000256" key="6">
    <source>
        <dbReference type="ARBA" id="ARBA00022692"/>
    </source>
</evidence>
<dbReference type="HAMAP" id="MF_01522">
    <property type="entry name" value="Kup"/>
    <property type="match status" value="1"/>
</dbReference>
<evidence type="ECO:0000256" key="2">
    <source>
        <dbReference type="ARBA" id="ARBA00007019"/>
    </source>
</evidence>
<name>A0A8J7FZK2_9NEIS</name>
<dbReference type="PANTHER" id="PTHR30540:SF79">
    <property type="entry name" value="LOW AFFINITY POTASSIUM TRANSPORT SYSTEM PROTEIN KUP"/>
    <property type="match status" value="1"/>
</dbReference>
<evidence type="ECO:0000256" key="4">
    <source>
        <dbReference type="ARBA" id="ARBA00022475"/>
    </source>
</evidence>
<feature type="domain" description="K+ potassium transporter C-terminal" evidence="14">
    <location>
        <begin position="479"/>
        <end position="628"/>
    </location>
</feature>
<comment type="catalytic activity">
    <reaction evidence="12">
        <text>K(+)(in) + H(+)(in) = K(+)(out) + H(+)(out)</text>
        <dbReference type="Rhea" id="RHEA:28490"/>
        <dbReference type="ChEBI" id="CHEBI:15378"/>
        <dbReference type="ChEBI" id="CHEBI:29103"/>
    </reaction>
</comment>
<keyword evidence="16" id="KW-1185">Reference proteome</keyword>
<evidence type="ECO:0000313" key="16">
    <source>
        <dbReference type="Proteomes" id="UP000604481"/>
    </source>
</evidence>
<keyword evidence="10 12" id="KW-0406">Ion transport</keyword>
<feature type="transmembrane region" description="Helical" evidence="12">
    <location>
        <begin position="101"/>
        <end position="129"/>
    </location>
</feature>
<dbReference type="Pfam" id="PF22776">
    <property type="entry name" value="K_trans_C"/>
    <property type="match status" value="1"/>
</dbReference>
<dbReference type="AlphaFoldDB" id="A0A8J7FZK2"/>
<comment type="function">
    <text evidence="12">Transport of potassium into the cell. Likely operates as a K(+):H(+) symporter.</text>
</comment>
<feature type="transmembrane region" description="Helical" evidence="12">
    <location>
        <begin position="141"/>
        <end position="160"/>
    </location>
</feature>
<feature type="transmembrane region" description="Helical" evidence="12">
    <location>
        <begin position="290"/>
        <end position="319"/>
    </location>
</feature>
<evidence type="ECO:0000256" key="9">
    <source>
        <dbReference type="ARBA" id="ARBA00022989"/>
    </source>
</evidence>
<feature type="transmembrane region" description="Helical" evidence="12">
    <location>
        <begin position="172"/>
        <end position="194"/>
    </location>
</feature>
<evidence type="ECO:0000256" key="10">
    <source>
        <dbReference type="ARBA" id="ARBA00023065"/>
    </source>
</evidence>
<evidence type="ECO:0000313" key="15">
    <source>
        <dbReference type="EMBL" id="MBE9609230.1"/>
    </source>
</evidence>
<keyword evidence="4 12" id="KW-1003">Cell membrane</keyword>
<proteinExistence type="inferred from homology"/>
<dbReference type="InterPro" id="IPR053951">
    <property type="entry name" value="K_trans_N"/>
</dbReference>
<feature type="transmembrane region" description="Helical" evidence="12">
    <location>
        <begin position="401"/>
        <end position="421"/>
    </location>
</feature>
<dbReference type="InterPro" id="IPR023051">
    <property type="entry name" value="Kup"/>
</dbReference>
<feature type="transmembrane region" description="Helical" evidence="12">
    <location>
        <begin position="366"/>
        <end position="389"/>
    </location>
</feature>
<comment type="similarity">
    <text evidence="2 12">Belongs to the HAK/KUP transporter (TC 2.A.72) family.</text>
</comment>
<gene>
    <name evidence="12" type="primary">kup</name>
    <name evidence="15" type="ORF">INR99_07705</name>
</gene>
<keyword evidence="9 12" id="KW-1133">Transmembrane helix</keyword>
<evidence type="ECO:0000256" key="1">
    <source>
        <dbReference type="ARBA" id="ARBA00004141"/>
    </source>
</evidence>
<evidence type="ECO:0000259" key="14">
    <source>
        <dbReference type="Pfam" id="PF22776"/>
    </source>
</evidence>
<dbReference type="RefSeq" id="WP_194115740.1">
    <property type="nucleotide sequence ID" value="NZ_JADFUA010000003.1"/>
</dbReference>